<sequence length="108" mass="11776">MNCGGAVREGADGDGKKVDLRCPNAANMFHAYIERCIAKMAKVSRSSEGGKSPMSLFSRQSRRSCSSFEDGSVKSGSIKKVDCAAKMEEMDRQKTDKKSSSHKKYDTA</sequence>
<name>J3KTY7_ORYBR</name>
<dbReference type="AlphaFoldDB" id="J3KTY7"/>
<accession>J3KTY7</accession>
<evidence type="ECO:0000256" key="1">
    <source>
        <dbReference type="SAM" id="MobiDB-lite"/>
    </source>
</evidence>
<proteinExistence type="predicted"/>
<organism evidence="2">
    <name type="scientific">Oryza brachyantha</name>
    <name type="common">malo sina</name>
    <dbReference type="NCBI Taxonomy" id="4533"/>
    <lineage>
        <taxon>Eukaryota</taxon>
        <taxon>Viridiplantae</taxon>
        <taxon>Streptophyta</taxon>
        <taxon>Embryophyta</taxon>
        <taxon>Tracheophyta</taxon>
        <taxon>Spermatophyta</taxon>
        <taxon>Magnoliopsida</taxon>
        <taxon>Liliopsida</taxon>
        <taxon>Poales</taxon>
        <taxon>Poaceae</taxon>
        <taxon>BOP clade</taxon>
        <taxon>Oryzoideae</taxon>
        <taxon>Oryzeae</taxon>
        <taxon>Oryzinae</taxon>
        <taxon>Oryza</taxon>
    </lineage>
</organism>
<feature type="compositionally biased region" description="Low complexity" evidence="1">
    <location>
        <begin position="55"/>
        <end position="67"/>
    </location>
</feature>
<dbReference type="Gramene" id="OB0037G10200.1">
    <property type="protein sequence ID" value="OB0037G10200.1"/>
    <property type="gene ID" value="OB0037G10200"/>
</dbReference>
<keyword evidence="3" id="KW-1185">Reference proteome</keyword>
<dbReference type="Proteomes" id="UP000006038">
    <property type="component" value="Unassembled WGS sequence"/>
</dbReference>
<evidence type="ECO:0000313" key="3">
    <source>
        <dbReference type="Proteomes" id="UP000006038"/>
    </source>
</evidence>
<protein>
    <submittedName>
        <fullName evidence="2">Uncharacterized protein</fullName>
    </submittedName>
</protein>
<feature type="compositionally biased region" description="Basic and acidic residues" evidence="1">
    <location>
        <begin position="79"/>
        <end position="108"/>
    </location>
</feature>
<reference evidence="2" key="1">
    <citation type="submission" date="2015-06" db="UniProtKB">
        <authorList>
            <consortium name="EnsemblPlants"/>
        </authorList>
    </citation>
    <scope>IDENTIFICATION</scope>
</reference>
<dbReference type="HOGENOM" id="CLU_2201047_0_0_1"/>
<evidence type="ECO:0000313" key="2">
    <source>
        <dbReference type="EnsemblPlants" id="OB0037G10200.1"/>
    </source>
</evidence>
<dbReference type="EnsemblPlants" id="OB0037G10200.1">
    <property type="protein sequence ID" value="OB0037G10200.1"/>
    <property type="gene ID" value="OB0037G10200"/>
</dbReference>
<feature type="region of interest" description="Disordered" evidence="1">
    <location>
        <begin position="44"/>
        <end position="108"/>
    </location>
</feature>
<dbReference type="STRING" id="4533.J3KTY7"/>